<feature type="compositionally biased region" description="Low complexity" evidence="1">
    <location>
        <begin position="23"/>
        <end position="40"/>
    </location>
</feature>
<evidence type="ECO:0000256" key="1">
    <source>
        <dbReference type="SAM" id="MobiDB-lite"/>
    </source>
</evidence>
<dbReference type="EMBL" id="CADCVR010000094">
    <property type="protein sequence ID" value="CAA9516614.1"/>
    <property type="molecule type" value="Genomic_DNA"/>
</dbReference>
<name>A0A6J4T928_9ACTN</name>
<feature type="region of interest" description="Disordered" evidence="1">
    <location>
        <begin position="65"/>
        <end position="91"/>
    </location>
</feature>
<sequence length="91" mass="9691">WPSPRDPAASKFASAMTSDASRRPQLQRSASRSASSSGRPRTAELAKSYASRLTLSWTTALPSASLRHSTTTVLPRPGCGSSFSATRPGRR</sequence>
<reference evidence="2" key="1">
    <citation type="submission" date="2020-02" db="EMBL/GenBank/DDBJ databases">
        <authorList>
            <person name="Meier V. D."/>
        </authorList>
    </citation>
    <scope>NUCLEOTIDE SEQUENCE</scope>
    <source>
        <strain evidence="2">AVDCRST_MAG53</strain>
    </source>
</reference>
<dbReference type="AlphaFoldDB" id="A0A6J4T928"/>
<proteinExistence type="predicted"/>
<feature type="non-terminal residue" evidence="2">
    <location>
        <position position="91"/>
    </location>
</feature>
<organism evidence="2">
    <name type="scientific">uncultured Solirubrobacteraceae bacterium</name>
    <dbReference type="NCBI Taxonomy" id="1162706"/>
    <lineage>
        <taxon>Bacteria</taxon>
        <taxon>Bacillati</taxon>
        <taxon>Actinomycetota</taxon>
        <taxon>Thermoleophilia</taxon>
        <taxon>Solirubrobacterales</taxon>
        <taxon>Solirubrobacteraceae</taxon>
        <taxon>environmental samples</taxon>
    </lineage>
</organism>
<gene>
    <name evidence="2" type="ORF">AVDCRST_MAG53-3117</name>
</gene>
<accession>A0A6J4T928</accession>
<feature type="non-terminal residue" evidence="2">
    <location>
        <position position="1"/>
    </location>
</feature>
<feature type="region of interest" description="Disordered" evidence="1">
    <location>
        <begin position="1"/>
        <end position="45"/>
    </location>
</feature>
<evidence type="ECO:0000313" key="2">
    <source>
        <dbReference type="EMBL" id="CAA9516614.1"/>
    </source>
</evidence>
<protein>
    <submittedName>
        <fullName evidence="2">Uncharacterized protein</fullName>
    </submittedName>
</protein>